<organism evidence="3 4">
    <name type="scientific">Bugula neritina</name>
    <name type="common">Brown bryozoan</name>
    <name type="synonym">Sertularia neritina</name>
    <dbReference type="NCBI Taxonomy" id="10212"/>
    <lineage>
        <taxon>Eukaryota</taxon>
        <taxon>Metazoa</taxon>
        <taxon>Spiralia</taxon>
        <taxon>Lophotrochozoa</taxon>
        <taxon>Bryozoa</taxon>
        <taxon>Gymnolaemata</taxon>
        <taxon>Cheilostomatida</taxon>
        <taxon>Flustrina</taxon>
        <taxon>Buguloidea</taxon>
        <taxon>Bugulidae</taxon>
        <taxon>Bugula</taxon>
    </lineage>
</organism>
<reference evidence="3" key="1">
    <citation type="submission" date="2020-06" db="EMBL/GenBank/DDBJ databases">
        <title>Draft genome of Bugula neritina, a colonial animal packing powerful symbionts and potential medicines.</title>
        <authorList>
            <person name="Rayko M."/>
        </authorList>
    </citation>
    <scope>NUCLEOTIDE SEQUENCE [LARGE SCALE GENOMIC DNA]</scope>
    <source>
        <strain evidence="3">Kwan_BN1</strain>
    </source>
</reference>
<gene>
    <name evidence="3" type="ORF">EB796_004350</name>
</gene>
<feature type="domain" description="G8" evidence="2">
    <location>
        <begin position="182"/>
        <end position="264"/>
    </location>
</feature>
<protein>
    <submittedName>
        <fullName evidence="3">PKHD1L1</fullName>
    </submittedName>
</protein>
<dbReference type="InterPro" id="IPR052387">
    <property type="entry name" value="Fibrocystin"/>
</dbReference>
<evidence type="ECO:0000259" key="2">
    <source>
        <dbReference type="PROSITE" id="PS51484"/>
    </source>
</evidence>
<dbReference type="OrthoDB" id="4442297at2759"/>
<dbReference type="PROSITE" id="PS51484">
    <property type="entry name" value="G8"/>
    <property type="match status" value="1"/>
</dbReference>
<keyword evidence="4" id="KW-1185">Reference proteome</keyword>
<dbReference type="PANTHER" id="PTHR46769">
    <property type="entry name" value="POLYCYSTIC KIDNEY AND HEPATIC DISEASE 1 (AUTOSOMAL RECESSIVE)-LIKE 1"/>
    <property type="match status" value="1"/>
</dbReference>
<dbReference type="Proteomes" id="UP000593567">
    <property type="component" value="Unassembled WGS sequence"/>
</dbReference>
<evidence type="ECO:0000313" key="4">
    <source>
        <dbReference type="Proteomes" id="UP000593567"/>
    </source>
</evidence>
<comment type="caution">
    <text evidence="3">The sequence shown here is derived from an EMBL/GenBank/DDBJ whole genome shotgun (WGS) entry which is preliminary data.</text>
</comment>
<dbReference type="PANTHER" id="PTHR46769:SF2">
    <property type="entry name" value="FIBROCYSTIN-L ISOFORM 2 PRECURSOR-RELATED"/>
    <property type="match status" value="1"/>
</dbReference>
<dbReference type="InterPro" id="IPR019316">
    <property type="entry name" value="G8_domain"/>
</dbReference>
<dbReference type="EMBL" id="VXIV02000587">
    <property type="protein sequence ID" value="KAF6037342.1"/>
    <property type="molecule type" value="Genomic_DNA"/>
</dbReference>
<name>A0A7J7KFB3_BUGNE</name>
<evidence type="ECO:0000256" key="1">
    <source>
        <dbReference type="ARBA" id="ARBA00022729"/>
    </source>
</evidence>
<accession>A0A7J7KFB3</accession>
<proteinExistence type="predicted"/>
<dbReference type="AlphaFoldDB" id="A0A7J7KFB3"/>
<sequence length="264" mass="30302">MRKRLTHAEGWMCMLLGGETYGLTYENGGQFTNTSNTGKFYDFQEDDYVIMQQQLYQRPDRFRVAGNDESNSSEAELTAANYHGDWYLDDSLLFSYMVSGRDKVEKRSDDYGKSRSINFRVYTCYFNDCIPPPDPNTVPPPKTRPDDAIFWKDLCALHLTTEFDMHFVFIKLWCQFVEKAEVGWGGNNGDGTFGLPVDGTDVKIFNEDWMVLNTQPAELNKIYIYGVLEFEPAQVEGAYIDYKLSATHILLLGGRLFVGWKITP</sequence>
<keyword evidence="1" id="KW-0732">Signal</keyword>
<dbReference type="Pfam" id="PF10162">
    <property type="entry name" value="G8"/>
    <property type="match status" value="1"/>
</dbReference>
<evidence type="ECO:0000313" key="3">
    <source>
        <dbReference type="EMBL" id="KAF6037342.1"/>
    </source>
</evidence>